<evidence type="ECO:0000313" key="3">
    <source>
        <dbReference type="Proteomes" id="UP000269493"/>
    </source>
</evidence>
<dbReference type="Pfam" id="PF18979">
    <property type="entry name" value="DUF5715"/>
    <property type="match status" value="1"/>
</dbReference>
<name>A0A495WEE6_9BACT</name>
<feature type="transmembrane region" description="Helical" evidence="1">
    <location>
        <begin position="24"/>
        <end position="42"/>
    </location>
</feature>
<dbReference type="EMBL" id="RBXN01000002">
    <property type="protein sequence ID" value="RKT60061.1"/>
    <property type="molecule type" value="Genomic_DNA"/>
</dbReference>
<keyword evidence="1" id="KW-1133">Transmembrane helix</keyword>
<evidence type="ECO:0000256" key="1">
    <source>
        <dbReference type="SAM" id="Phobius"/>
    </source>
</evidence>
<dbReference type="AlphaFoldDB" id="A0A495WEE6"/>
<keyword evidence="1" id="KW-0812">Transmembrane</keyword>
<dbReference type="InterPro" id="IPR043769">
    <property type="entry name" value="DUF5715"/>
</dbReference>
<accession>A0A495WEE6</accession>
<dbReference type="OrthoDB" id="1523789at2"/>
<comment type="caution">
    <text evidence="2">The sequence shown here is derived from an EMBL/GenBank/DDBJ whole genome shotgun (WGS) entry which is preliminary data.</text>
</comment>
<organism evidence="2 3">
    <name type="scientific">Coprobacter fastidiosus NSB1 = JCM 33896</name>
    <dbReference type="NCBI Taxonomy" id="1349822"/>
    <lineage>
        <taxon>Bacteria</taxon>
        <taxon>Pseudomonadati</taxon>
        <taxon>Bacteroidota</taxon>
        <taxon>Bacteroidia</taxon>
        <taxon>Bacteroidales</taxon>
        <taxon>Barnesiellaceae</taxon>
        <taxon>Coprobacter</taxon>
    </lineage>
</organism>
<proteinExistence type="predicted"/>
<evidence type="ECO:0000313" key="2">
    <source>
        <dbReference type="EMBL" id="RKT60061.1"/>
    </source>
</evidence>
<dbReference type="Proteomes" id="UP000269493">
    <property type="component" value="Unassembled WGS sequence"/>
</dbReference>
<keyword evidence="1" id="KW-0472">Membrane</keyword>
<reference evidence="2 3" key="1">
    <citation type="submission" date="2018-10" db="EMBL/GenBank/DDBJ databases">
        <title>Genomic Encyclopedia of Archaeal and Bacterial Type Strains, Phase II (KMG-II): from individual species to whole genera.</title>
        <authorList>
            <person name="Goeker M."/>
        </authorList>
    </citation>
    <scope>NUCLEOTIDE SEQUENCE [LARGE SCALE GENOMIC DNA]</scope>
    <source>
        <strain evidence="2 3">NSB1</strain>
    </source>
</reference>
<gene>
    <name evidence="2" type="ORF">BC742_0992</name>
</gene>
<keyword evidence="3" id="KW-1185">Reference proteome</keyword>
<sequence>MQDFFKDCFCNRETFFKFVRKNKCVKRIVYFLIFILAISAFSCGKSKEKVITIEKDLKIIPFGRFSRAFNDMNDRHLEAARRLGISPASSREEALSGNTHLCEITDCEYYKVDSLTHSIPYLVPKAKELLETIGKNFIDSLESRGGGSYQILVTSVLRVDQDVKCLRKKNGNASANSAHRYGTTFDIAYSRFVTTDDRYLIPKEQLKHILAEVLLSLKKRNACYVKYEIKQGCFHVTVR</sequence>
<protein>
    <submittedName>
        <fullName evidence="2">Uncharacterized protein</fullName>
    </submittedName>
</protein>